<evidence type="ECO:0000313" key="1">
    <source>
        <dbReference type="EMBL" id="KAJ9055095.1"/>
    </source>
</evidence>
<comment type="caution">
    <text evidence="1">The sequence shown here is derived from an EMBL/GenBank/DDBJ whole genome shotgun (WGS) entry which is preliminary data.</text>
</comment>
<proteinExistence type="predicted"/>
<name>A0ACC2RYF9_9FUNG</name>
<dbReference type="EMBL" id="QTSX02006413">
    <property type="protein sequence ID" value="KAJ9055095.1"/>
    <property type="molecule type" value="Genomic_DNA"/>
</dbReference>
<evidence type="ECO:0000313" key="2">
    <source>
        <dbReference type="Proteomes" id="UP001165960"/>
    </source>
</evidence>
<organism evidence="1 2">
    <name type="scientific">Entomophthora muscae</name>
    <dbReference type="NCBI Taxonomy" id="34485"/>
    <lineage>
        <taxon>Eukaryota</taxon>
        <taxon>Fungi</taxon>
        <taxon>Fungi incertae sedis</taxon>
        <taxon>Zoopagomycota</taxon>
        <taxon>Entomophthoromycotina</taxon>
        <taxon>Entomophthoromycetes</taxon>
        <taxon>Entomophthorales</taxon>
        <taxon>Entomophthoraceae</taxon>
        <taxon>Entomophthora</taxon>
    </lineage>
</organism>
<keyword evidence="2" id="KW-1185">Reference proteome</keyword>
<protein>
    <submittedName>
        <fullName evidence="1">Uncharacterized protein</fullName>
    </submittedName>
</protein>
<gene>
    <name evidence="1" type="ORF">DSO57_1007850</name>
</gene>
<reference evidence="1" key="1">
    <citation type="submission" date="2022-04" db="EMBL/GenBank/DDBJ databases">
        <title>Genome of the entomopathogenic fungus Entomophthora muscae.</title>
        <authorList>
            <person name="Elya C."/>
            <person name="Lovett B.R."/>
            <person name="Lee E."/>
            <person name="Macias A.M."/>
            <person name="Hajek A.E."/>
            <person name="De Bivort B.L."/>
            <person name="Kasson M.T."/>
            <person name="De Fine Licht H.H."/>
            <person name="Stajich J.E."/>
        </authorList>
    </citation>
    <scope>NUCLEOTIDE SEQUENCE</scope>
    <source>
        <strain evidence="1">Berkeley</strain>
    </source>
</reference>
<dbReference type="Proteomes" id="UP001165960">
    <property type="component" value="Unassembled WGS sequence"/>
</dbReference>
<accession>A0ACC2RYF9</accession>
<sequence length="258" mass="28670">MWSYLSIWVNLAKREAMWWLSILALVGSWQVQEADPFRYGFVVALYRNGAHICNGALYKHQVAMVPSICTYRHMSNAKVELFRHDLSQTIEEETRRSYGLNSTAIYKAYPQSVDILAVHTTGELAFLKLDIQTEGGGGLWYQIYPGEKRPVLIGWTSHSTRLSRTSLPTAASNLCKLLPVFFTNKPFKLCFSESPTRSAEVKFKLGTPLVDFAGPNPKLIGLLLIQHQTTAGSSVAVALNTGLYAPAIESQIGLVFGI</sequence>